<protein>
    <submittedName>
        <fullName evidence="3">DNA-binding protein</fullName>
    </submittedName>
</protein>
<dbReference type="EMBL" id="JAAVJD010000051">
    <property type="protein sequence ID" value="NJQ05806.1"/>
    <property type="molecule type" value="Genomic_DNA"/>
</dbReference>
<reference evidence="3 4" key="1">
    <citation type="submission" date="2020-03" db="EMBL/GenBank/DDBJ databases">
        <title>Draft genome of Streptomyces sp. ventii, isolated from the Axial Seamount in the Pacific Ocean, and resequencing of the two type strains Streptomyces lonarensis strain NCL 716 and Streptomyces bohaiensis strain 11A07.</title>
        <authorList>
            <person name="Loughran R.M."/>
            <person name="Pfannmuller K.M."/>
            <person name="Wasson B.J."/>
            <person name="Deadmond M.C."/>
            <person name="Paddock B.E."/>
            <person name="Koyack M.J."/>
            <person name="Gallegos D.A."/>
            <person name="Mitchell E.A."/>
            <person name="Ushijima B."/>
            <person name="Saw J.H."/>
            <person name="Mcphail K.L."/>
            <person name="Videau P."/>
        </authorList>
    </citation>
    <scope>NUCLEOTIDE SEQUENCE [LARGE SCALE GENOMIC DNA]</scope>
    <source>
        <strain evidence="3 4">NCL716</strain>
    </source>
</reference>
<keyword evidence="4" id="KW-1185">Reference proteome</keyword>
<feature type="compositionally biased region" description="Pro residues" evidence="1">
    <location>
        <begin position="785"/>
        <end position="795"/>
    </location>
</feature>
<sequence length="909" mass="94363">MSQVTSGSNPRTLADELRSRTDSDLAGLLLARPDLLSPLPGDLSQLATRAGTRASVQRALDRLDTFGLQTAEALAVAGPPCSLDDLAVLLRDGEHRLAEALATLRSRALLWGPPTAMRLVRTAQELLAPTPQRPGPTGLGPTLGETVTALSPRRAQELLAANGLRATADPVGAARALAELFSDTDRLSSLLAEAPDHSHDVLRRLMWGPPQGEVSARPAPHLRWLLDHALLVPTAPGTVVLPREVALALRGGRSHRDLRPDPPELTIHTHHRAERTDVVAAGQAHRALALTEALLDLWEREPPAVLRTGGLGVRELKRAAVALDIPEPEAAFWAELAYAAGLVASDGGTDERYAPTPASDEWLRLTSPERWTRLAATWLDTTRCAALVGERVPQQGAARGRPADRSLAALGPGLDRGPAPELRLRVLTLMASVEPGAAPEQSAVRERLRWQAPRRMPDTLRELLCSAVLTEAEHLGVTAHGAVAGFARPLLAAAHARATEPDHAAVALLTATREAAPSPAADAADPADPAATGPGAPHTAQTPQSEASAVVAATDGSAEPAAPAASAVTAATAGQDAADDSSAAEPSADAEVDPAAAAASAAELLAPLLPEPLDHFLLQADMTAVAPGPLVRDLARALGDAADVESTGGATVYRFSPASVRRALDAGRTAAELHAFLAEHSRTPVPQPLSYLVDDVARRHGRLRAGTAAGYVTCEDEATLDQVLADRRLAPLRLRRIAPTVLVGPAGGDLLLAALKEHGYAPSAESSDGGVAVGASTPPRRTPPRSAPEPQPDGPPGTDASLLRAAVRAIRSGDHAAGAAPTAGGRPPSDPPASMPRTEPAETLRLLRAAAGGDSLVWIGYVGADGVATQRVLAPVRVEGGFVTAFDHTAEEVRTYPLHRITGAAPAVG</sequence>
<gene>
    <name evidence="3" type="ORF">HCN56_09500</name>
</gene>
<feature type="domain" description="Helicase XPB/Ssl2 N-terminal" evidence="2">
    <location>
        <begin position="616"/>
        <end position="738"/>
    </location>
</feature>
<evidence type="ECO:0000256" key="1">
    <source>
        <dbReference type="SAM" id="MobiDB-lite"/>
    </source>
</evidence>
<evidence type="ECO:0000313" key="3">
    <source>
        <dbReference type="EMBL" id="NJQ05806.1"/>
    </source>
</evidence>
<evidence type="ECO:0000259" key="2">
    <source>
        <dbReference type="Pfam" id="PF13625"/>
    </source>
</evidence>
<feature type="region of interest" description="Disordered" evidence="1">
    <location>
        <begin position="516"/>
        <end position="595"/>
    </location>
</feature>
<organism evidence="3 4">
    <name type="scientific">Streptomyces lonarensis</name>
    <dbReference type="NCBI Taxonomy" id="700599"/>
    <lineage>
        <taxon>Bacteria</taxon>
        <taxon>Bacillati</taxon>
        <taxon>Actinomycetota</taxon>
        <taxon>Actinomycetes</taxon>
        <taxon>Kitasatosporales</taxon>
        <taxon>Streptomycetaceae</taxon>
        <taxon>Streptomyces</taxon>
    </lineage>
</organism>
<name>A0A7X6HYP3_9ACTN</name>
<feature type="compositionally biased region" description="Low complexity" evidence="1">
    <location>
        <begin position="552"/>
        <end position="595"/>
    </location>
</feature>
<dbReference type="InterPro" id="IPR032830">
    <property type="entry name" value="XPB/Ssl2_N"/>
</dbReference>
<feature type="region of interest" description="Disordered" evidence="1">
    <location>
        <begin position="395"/>
        <end position="414"/>
    </location>
</feature>
<dbReference type="RefSeq" id="WP_167969086.1">
    <property type="nucleotide sequence ID" value="NZ_BHZG01000187.1"/>
</dbReference>
<proteinExistence type="predicted"/>
<dbReference type="GO" id="GO:0003677">
    <property type="term" value="F:DNA binding"/>
    <property type="evidence" value="ECO:0007669"/>
    <property type="project" value="UniProtKB-KW"/>
</dbReference>
<accession>A0A7X6HYP3</accession>
<feature type="region of interest" description="Disordered" evidence="1">
    <location>
        <begin position="761"/>
        <end position="800"/>
    </location>
</feature>
<feature type="compositionally biased region" description="Low complexity" evidence="1">
    <location>
        <begin position="516"/>
        <end position="543"/>
    </location>
</feature>
<comment type="caution">
    <text evidence="3">The sequence shown here is derived from an EMBL/GenBank/DDBJ whole genome shotgun (WGS) entry which is preliminary data.</text>
</comment>
<feature type="compositionally biased region" description="Low complexity" evidence="1">
    <location>
        <begin position="816"/>
        <end position="827"/>
    </location>
</feature>
<dbReference type="Proteomes" id="UP000578686">
    <property type="component" value="Unassembled WGS sequence"/>
</dbReference>
<keyword evidence="3" id="KW-0238">DNA-binding</keyword>
<dbReference type="PROSITE" id="PS52050">
    <property type="entry name" value="WYL"/>
    <property type="match status" value="1"/>
</dbReference>
<feature type="region of interest" description="Disordered" evidence="1">
    <location>
        <begin position="815"/>
        <end position="839"/>
    </location>
</feature>
<evidence type="ECO:0000313" key="4">
    <source>
        <dbReference type="Proteomes" id="UP000578686"/>
    </source>
</evidence>
<dbReference type="AlphaFoldDB" id="A0A7X6HYP3"/>
<dbReference type="Pfam" id="PF13625">
    <property type="entry name" value="Helicase_C_3"/>
    <property type="match status" value="1"/>
</dbReference>